<dbReference type="AlphaFoldDB" id="A0A2T3Z8H4"/>
<dbReference type="PANTHER" id="PTHR43540">
    <property type="entry name" value="PEROXYUREIDOACRYLATE/UREIDOACRYLATE AMIDOHYDROLASE-RELATED"/>
    <property type="match status" value="1"/>
</dbReference>
<comment type="similarity">
    <text evidence="1">Belongs to the isochorismatase family.</text>
</comment>
<evidence type="ECO:0000259" key="3">
    <source>
        <dbReference type="Pfam" id="PF00857"/>
    </source>
</evidence>
<sequence>MAPIQSNGTCSPLTFGKRYAILNLDFMTILFDIAKTTPEGQQFVSNCTRWVDALHKRDSRPLNIFTTLYFTSPSQAELPNEAPFTKLVNGFATFNEHSPIVKVPSYLNIDDKDIVLQKIRWYGGAGNALEEILQKNNIDTVVISGLSLSGVVMSTIYRLFDLDYNIYVISDNVLELPVQHHEQFSAVLLESLMPKMNLRVITLEEALQALEHS</sequence>
<dbReference type="InterPro" id="IPR036380">
    <property type="entry name" value="Isochorismatase-like_sf"/>
</dbReference>
<accession>A0A2T3Z8H4</accession>
<dbReference type="SUPFAM" id="SSF52499">
    <property type="entry name" value="Isochorismatase-like hydrolases"/>
    <property type="match status" value="1"/>
</dbReference>
<dbReference type="OrthoDB" id="1739143at2759"/>
<organism evidence="4 5">
    <name type="scientific">Trichoderma asperellum (strain ATCC 204424 / CBS 433.97 / NBRC 101777)</name>
    <dbReference type="NCBI Taxonomy" id="1042311"/>
    <lineage>
        <taxon>Eukaryota</taxon>
        <taxon>Fungi</taxon>
        <taxon>Dikarya</taxon>
        <taxon>Ascomycota</taxon>
        <taxon>Pezizomycotina</taxon>
        <taxon>Sordariomycetes</taxon>
        <taxon>Hypocreomycetidae</taxon>
        <taxon>Hypocreales</taxon>
        <taxon>Hypocreaceae</taxon>
        <taxon>Trichoderma</taxon>
    </lineage>
</organism>
<dbReference type="GO" id="GO:0016787">
    <property type="term" value="F:hydrolase activity"/>
    <property type="evidence" value="ECO:0007669"/>
    <property type="project" value="UniProtKB-KW"/>
</dbReference>
<evidence type="ECO:0000256" key="2">
    <source>
        <dbReference type="ARBA" id="ARBA00022801"/>
    </source>
</evidence>
<evidence type="ECO:0000256" key="1">
    <source>
        <dbReference type="ARBA" id="ARBA00006336"/>
    </source>
</evidence>
<keyword evidence="5" id="KW-1185">Reference proteome</keyword>
<dbReference type="Gene3D" id="3.40.50.850">
    <property type="entry name" value="Isochorismatase-like"/>
    <property type="match status" value="1"/>
</dbReference>
<feature type="domain" description="Isochorismatase-like" evidence="3">
    <location>
        <begin position="20"/>
        <end position="185"/>
    </location>
</feature>
<name>A0A2T3Z8H4_TRIA4</name>
<protein>
    <recommendedName>
        <fullName evidence="3">Isochorismatase-like domain-containing protein</fullName>
    </recommendedName>
</protein>
<reference evidence="4 5" key="1">
    <citation type="submission" date="2016-07" db="EMBL/GenBank/DDBJ databases">
        <title>Multiple horizontal gene transfer events from other fungi enriched the ability of initially mycotrophic Trichoderma (Ascomycota) to feed on dead plant biomass.</title>
        <authorList>
            <consortium name="DOE Joint Genome Institute"/>
            <person name="Aerts A."/>
            <person name="Atanasova L."/>
            <person name="Chenthamara K."/>
            <person name="Zhang J."/>
            <person name="Grujic M."/>
            <person name="Henrissat B."/>
            <person name="Kuo A."/>
            <person name="Salamov A."/>
            <person name="Lipzen A."/>
            <person name="Labutti K."/>
            <person name="Barry K."/>
            <person name="Miao Y."/>
            <person name="Rahimi M.J."/>
            <person name="Shen Q."/>
            <person name="Grigoriev I.V."/>
            <person name="Kubicek C.P."/>
            <person name="Druzhinina I.S."/>
        </authorList>
    </citation>
    <scope>NUCLEOTIDE SEQUENCE [LARGE SCALE GENOMIC DNA]</scope>
    <source>
        <strain evidence="4 5">CBS 433.97</strain>
    </source>
</reference>
<dbReference type="Proteomes" id="UP000240493">
    <property type="component" value="Unassembled WGS sequence"/>
</dbReference>
<dbReference type="EMBL" id="KZ679262">
    <property type="protein sequence ID" value="PTB41119.1"/>
    <property type="molecule type" value="Genomic_DNA"/>
</dbReference>
<evidence type="ECO:0000313" key="4">
    <source>
        <dbReference type="EMBL" id="PTB41119.1"/>
    </source>
</evidence>
<evidence type="ECO:0000313" key="5">
    <source>
        <dbReference type="Proteomes" id="UP000240493"/>
    </source>
</evidence>
<proteinExistence type="inferred from homology"/>
<dbReference type="PANTHER" id="PTHR43540:SF1">
    <property type="entry name" value="ISOCHORISMATASE HYDROLASE"/>
    <property type="match status" value="1"/>
</dbReference>
<dbReference type="InterPro" id="IPR000868">
    <property type="entry name" value="Isochorismatase-like_dom"/>
</dbReference>
<dbReference type="InterPro" id="IPR050272">
    <property type="entry name" value="Isochorismatase-like_hydrls"/>
</dbReference>
<dbReference type="Pfam" id="PF00857">
    <property type="entry name" value="Isochorismatase"/>
    <property type="match status" value="1"/>
</dbReference>
<gene>
    <name evidence="4" type="ORF">M441DRAFT_458737</name>
</gene>
<keyword evidence="2" id="KW-0378">Hydrolase</keyword>